<feature type="region of interest" description="Disordered" evidence="1">
    <location>
        <begin position="119"/>
        <end position="139"/>
    </location>
</feature>
<protein>
    <submittedName>
        <fullName evidence="2">Uncharacterized protein</fullName>
    </submittedName>
</protein>
<dbReference type="EMBL" id="CP113432">
    <property type="protein sequence ID" value="WAI51977.1"/>
    <property type="molecule type" value="Genomic_DNA"/>
</dbReference>
<dbReference type="RefSeq" id="WP_254472970.1">
    <property type="nucleotide sequence ID" value="NZ_CP113432.1"/>
</dbReference>
<evidence type="ECO:0000313" key="3">
    <source>
        <dbReference type="Proteomes" id="UP001163624"/>
    </source>
</evidence>
<sequence>MFHVRVNGERPDFRVFIDLLFGAGCNVDSDGDARSPSARDWAWLYLREREERSAAVEIQACADDPGLFGIHSENPELATLAALYLLHRCGSILTHHGAPLDGATLESMHQRFGAQLARADASHWHRSTTRTPYPTATDR</sequence>
<feature type="compositionally biased region" description="Polar residues" evidence="1">
    <location>
        <begin position="129"/>
        <end position="139"/>
    </location>
</feature>
<name>A0ABY7A432_9PSED</name>
<dbReference type="Proteomes" id="UP001163624">
    <property type="component" value="Chromosome"/>
</dbReference>
<accession>A0ABY7A432</accession>
<keyword evidence="3" id="KW-1185">Reference proteome</keyword>
<organism evidence="2 3">
    <name type="scientific">Pseudomonas triclosanedens</name>
    <dbReference type="NCBI Taxonomy" id="2961893"/>
    <lineage>
        <taxon>Bacteria</taxon>
        <taxon>Pseudomonadati</taxon>
        <taxon>Pseudomonadota</taxon>
        <taxon>Gammaproteobacteria</taxon>
        <taxon>Pseudomonadales</taxon>
        <taxon>Pseudomonadaceae</taxon>
        <taxon>Pseudomonas</taxon>
    </lineage>
</organism>
<proteinExistence type="predicted"/>
<evidence type="ECO:0000256" key="1">
    <source>
        <dbReference type="SAM" id="MobiDB-lite"/>
    </source>
</evidence>
<evidence type="ECO:0000313" key="2">
    <source>
        <dbReference type="EMBL" id="WAI51977.1"/>
    </source>
</evidence>
<reference evidence="2" key="1">
    <citation type="submission" date="2022-11" db="EMBL/GenBank/DDBJ databases">
        <title>Pseudomonas triclosanedens sp. nov., a triclosan degrader isolated from activated sludge.</title>
        <authorList>
            <person name="Yin Y."/>
            <person name="Lu Z."/>
        </authorList>
    </citation>
    <scope>NUCLEOTIDE SEQUENCE</scope>
    <source>
        <strain evidence="2">ZM23</strain>
    </source>
</reference>
<gene>
    <name evidence="2" type="ORF">OU419_12230</name>
</gene>